<reference evidence="2" key="1">
    <citation type="journal article" date="2019" name="Int. J. Syst. Evol. Microbiol.">
        <title>The Global Catalogue of Microorganisms (GCM) 10K type strain sequencing project: providing services to taxonomists for standard genome sequencing and annotation.</title>
        <authorList>
            <consortium name="The Broad Institute Genomics Platform"/>
            <consortium name="The Broad Institute Genome Sequencing Center for Infectious Disease"/>
            <person name="Wu L."/>
            <person name="Ma J."/>
        </authorList>
    </citation>
    <scope>NUCLEOTIDE SEQUENCE [LARGE SCALE GENOMIC DNA]</scope>
    <source>
        <strain evidence="2">JCM 17138</strain>
    </source>
</reference>
<organism evidence="1 2">
    <name type="scientific">Streptomyces coacervatus</name>
    <dbReference type="NCBI Taxonomy" id="647381"/>
    <lineage>
        <taxon>Bacteria</taxon>
        <taxon>Bacillati</taxon>
        <taxon>Actinomycetota</taxon>
        <taxon>Actinomycetes</taxon>
        <taxon>Kitasatosporales</taxon>
        <taxon>Streptomycetaceae</taxon>
        <taxon>Streptomyces</taxon>
    </lineage>
</organism>
<dbReference type="Proteomes" id="UP001501009">
    <property type="component" value="Unassembled WGS sequence"/>
</dbReference>
<dbReference type="EMBL" id="BAABDE010000015">
    <property type="protein sequence ID" value="GAA3796499.1"/>
    <property type="molecule type" value="Genomic_DNA"/>
</dbReference>
<accession>A0ABP7HJ45</accession>
<evidence type="ECO:0000313" key="1">
    <source>
        <dbReference type="EMBL" id="GAA3796499.1"/>
    </source>
</evidence>
<evidence type="ECO:0000313" key="2">
    <source>
        <dbReference type="Proteomes" id="UP001501009"/>
    </source>
</evidence>
<gene>
    <name evidence="1" type="ORF">GCM10022403_032920</name>
</gene>
<proteinExistence type="predicted"/>
<comment type="caution">
    <text evidence="1">The sequence shown here is derived from an EMBL/GenBank/DDBJ whole genome shotgun (WGS) entry which is preliminary data.</text>
</comment>
<dbReference type="RefSeq" id="WP_275780460.1">
    <property type="nucleotide sequence ID" value="NZ_BAABDE010000015.1"/>
</dbReference>
<keyword evidence="2" id="KW-1185">Reference proteome</keyword>
<sequence>MAYRKRQTLTPSIVTVLETMAPKVWVTPDRKVFHNGDDDLREEIAANIERGREIGARKSALFFLAVLLTAMERGTFTPADIQKLDHMGQGNATYLLEKLKENESD</sequence>
<protein>
    <submittedName>
        <fullName evidence="1">Uncharacterized protein</fullName>
    </submittedName>
</protein>
<name>A0ABP7HJ45_9ACTN</name>